<dbReference type="PANTHER" id="PTHR46797">
    <property type="entry name" value="HTH-TYPE TRANSCRIPTIONAL REGULATOR"/>
    <property type="match status" value="1"/>
</dbReference>
<keyword evidence="1" id="KW-0238">DNA-binding</keyword>
<evidence type="ECO:0000256" key="1">
    <source>
        <dbReference type="ARBA" id="ARBA00023125"/>
    </source>
</evidence>
<dbReference type="SMART" id="SM00530">
    <property type="entry name" value="HTH_XRE"/>
    <property type="match status" value="1"/>
</dbReference>
<evidence type="ECO:0000313" key="4">
    <source>
        <dbReference type="Proteomes" id="UP000218387"/>
    </source>
</evidence>
<dbReference type="AlphaFoldDB" id="A0A4P9CCE1"/>
<dbReference type="Pfam" id="PF01381">
    <property type="entry name" value="HTH_3"/>
    <property type="match status" value="1"/>
</dbReference>
<reference evidence="3 4" key="1">
    <citation type="submission" date="2018-05" db="EMBL/GenBank/DDBJ databases">
        <title>Genome comparison of Eubacterium sp.</title>
        <authorList>
            <person name="Feng Y."/>
            <person name="Sanchez-Andrea I."/>
            <person name="Stams A.J.M."/>
            <person name="De Vos W.M."/>
        </authorList>
    </citation>
    <scope>NUCLEOTIDE SEQUENCE [LARGE SCALE GENOMIC DNA]</scope>
    <source>
        <strain evidence="3 4">YI</strain>
    </source>
</reference>
<dbReference type="PROSITE" id="PS50943">
    <property type="entry name" value="HTH_CROC1"/>
    <property type="match status" value="1"/>
</dbReference>
<keyword evidence="4" id="KW-1185">Reference proteome</keyword>
<name>A0A4P9CCE1_EUBML</name>
<dbReference type="PANTHER" id="PTHR46797:SF1">
    <property type="entry name" value="METHYLPHOSPHONATE SYNTHASE"/>
    <property type="match status" value="1"/>
</dbReference>
<protein>
    <submittedName>
        <fullName evidence="3">XRE family transcriptional regulator</fullName>
    </submittedName>
</protein>
<dbReference type="GO" id="GO:0003700">
    <property type="term" value="F:DNA-binding transcription factor activity"/>
    <property type="evidence" value="ECO:0007669"/>
    <property type="project" value="TreeGrafter"/>
</dbReference>
<dbReference type="InterPro" id="IPR010982">
    <property type="entry name" value="Lambda_DNA-bd_dom_sf"/>
</dbReference>
<proteinExistence type="predicted"/>
<dbReference type="EMBL" id="CP029487">
    <property type="protein sequence ID" value="QCT73390.1"/>
    <property type="molecule type" value="Genomic_DNA"/>
</dbReference>
<dbReference type="RefSeq" id="WP_038352786.1">
    <property type="nucleotide sequence ID" value="NZ_CP029487.1"/>
</dbReference>
<dbReference type="Gene3D" id="1.10.260.40">
    <property type="entry name" value="lambda repressor-like DNA-binding domains"/>
    <property type="match status" value="1"/>
</dbReference>
<dbReference type="SUPFAM" id="SSF47413">
    <property type="entry name" value="lambda repressor-like DNA-binding domains"/>
    <property type="match status" value="1"/>
</dbReference>
<dbReference type="InterPro" id="IPR001387">
    <property type="entry name" value="Cro/C1-type_HTH"/>
</dbReference>
<feature type="domain" description="HTH cro/C1-type" evidence="2">
    <location>
        <begin position="14"/>
        <end position="68"/>
    </location>
</feature>
<dbReference type="GO" id="GO:0005829">
    <property type="term" value="C:cytosol"/>
    <property type="evidence" value="ECO:0007669"/>
    <property type="project" value="TreeGrafter"/>
</dbReference>
<organism evidence="3 4">
    <name type="scientific">Eubacterium maltosivorans</name>
    <dbReference type="NCBI Taxonomy" id="2041044"/>
    <lineage>
        <taxon>Bacteria</taxon>
        <taxon>Bacillati</taxon>
        <taxon>Bacillota</taxon>
        <taxon>Clostridia</taxon>
        <taxon>Eubacteriales</taxon>
        <taxon>Eubacteriaceae</taxon>
        <taxon>Eubacterium</taxon>
    </lineage>
</organism>
<accession>A0A4P9CCE1</accession>
<dbReference type="KEGG" id="emt:CPZ25_019395"/>
<evidence type="ECO:0000259" key="2">
    <source>
        <dbReference type="PROSITE" id="PS50943"/>
    </source>
</evidence>
<gene>
    <name evidence="3" type="ORF">CPZ25_019395</name>
</gene>
<dbReference type="InterPro" id="IPR050807">
    <property type="entry name" value="TransReg_Diox_bact_type"/>
</dbReference>
<sequence>MTGDSLNAQIGAQVRMYRKMAKISIDEMARTIGKSRATISKYETGAIGMDVSTLFEIASTLNIGVSHLLDIPKEDKTTEVTQSQLGNIDHFYLYQQSRHKNFCSYIRLGEERANGQIYATFYYQPEDIKNYKKCEGIYHGSMNIRDNFIIFIMQNLYCEAEIAYLSFFIPMKKLSAIPGILTGMDNYSMRPTAIKVILSKELMTSKELEEFFVVSKEEIKRLKEDHCFVIDP</sequence>
<dbReference type="CDD" id="cd00093">
    <property type="entry name" value="HTH_XRE"/>
    <property type="match status" value="1"/>
</dbReference>
<evidence type="ECO:0000313" key="3">
    <source>
        <dbReference type="EMBL" id="QCT73390.1"/>
    </source>
</evidence>
<dbReference type="GO" id="GO:0003677">
    <property type="term" value="F:DNA binding"/>
    <property type="evidence" value="ECO:0007669"/>
    <property type="project" value="UniProtKB-KW"/>
</dbReference>
<dbReference type="Proteomes" id="UP000218387">
    <property type="component" value="Chromosome"/>
</dbReference>